<organism evidence="1 2">
    <name type="scientific">Galeopterus variegatus</name>
    <name type="common">Malayan flying lemur</name>
    <name type="synonym">Cynocephalus variegatus</name>
    <dbReference type="NCBI Taxonomy" id="482537"/>
    <lineage>
        <taxon>Eukaryota</taxon>
        <taxon>Metazoa</taxon>
        <taxon>Chordata</taxon>
        <taxon>Craniata</taxon>
        <taxon>Vertebrata</taxon>
        <taxon>Euteleostomi</taxon>
        <taxon>Mammalia</taxon>
        <taxon>Eutheria</taxon>
        <taxon>Euarchontoglires</taxon>
        <taxon>Dermoptera</taxon>
        <taxon>Cynocephalidae</taxon>
        <taxon>Galeopterus</taxon>
    </lineage>
</organism>
<keyword evidence="2" id="KW-0689">Ribosomal protein</keyword>
<dbReference type="GeneID" id="103597635"/>
<dbReference type="RefSeq" id="XP_008579723.1">
    <property type="nucleotide sequence ID" value="XM_008581501.1"/>
</dbReference>
<sequence>MFLSGVFAKSKSNEEKSPLCGAEKNMLPLNNGLKMNLIYKEKTEGRVTVSEILQHVIKEEEWLRITASWDLKAIVKKNNAVKESSSHMDRCHCITFVYLHGYFYTP</sequence>
<evidence type="ECO:0000313" key="1">
    <source>
        <dbReference type="Proteomes" id="UP000694923"/>
    </source>
</evidence>
<evidence type="ECO:0000313" key="2">
    <source>
        <dbReference type="RefSeq" id="XP_008579723.1"/>
    </source>
</evidence>
<keyword evidence="1" id="KW-1185">Reference proteome</keyword>
<proteinExistence type="predicted"/>
<dbReference type="Proteomes" id="UP000694923">
    <property type="component" value="Unplaced"/>
</dbReference>
<reference evidence="2" key="1">
    <citation type="submission" date="2025-08" db="UniProtKB">
        <authorList>
            <consortium name="RefSeq"/>
        </authorList>
    </citation>
    <scope>IDENTIFICATION</scope>
</reference>
<accession>A0ABM0RGI2</accession>
<keyword evidence="2" id="KW-0687">Ribonucleoprotein</keyword>
<dbReference type="GO" id="GO:0005840">
    <property type="term" value="C:ribosome"/>
    <property type="evidence" value="ECO:0007669"/>
    <property type="project" value="UniProtKB-KW"/>
</dbReference>
<protein>
    <submittedName>
        <fullName evidence="2">LOW QUALITY PROTEIN: 39S ribosomal protein L33, mitochondrial</fullName>
    </submittedName>
</protein>
<gene>
    <name evidence="2" type="primary">MRPL33</name>
</gene>
<name>A0ABM0RGI2_GALVR</name>